<dbReference type="EMBL" id="AEJB01000223">
    <property type="protein sequence ID" value="ELP68311.1"/>
    <property type="molecule type" value="Genomic_DNA"/>
</dbReference>
<accession>L7FB84</accession>
<evidence type="ECO:0000256" key="1">
    <source>
        <dbReference type="SAM" id="MobiDB-lite"/>
    </source>
</evidence>
<organism evidence="2 3">
    <name type="scientific">Streptomyces turgidiscabies (strain Car8)</name>
    <dbReference type="NCBI Taxonomy" id="698760"/>
    <lineage>
        <taxon>Bacteria</taxon>
        <taxon>Bacillati</taxon>
        <taxon>Actinomycetota</taxon>
        <taxon>Actinomycetes</taxon>
        <taxon>Kitasatosporales</taxon>
        <taxon>Streptomycetaceae</taxon>
        <taxon>Streptomyces</taxon>
    </lineage>
</organism>
<protein>
    <submittedName>
        <fullName evidence="2">Uncharacterized protein</fullName>
    </submittedName>
</protein>
<sequence length="70" mass="7948">MQGSRRRGGPAGGVPSRRHRSRAEVELQIATEHELGEPLLETVQRQQEPLELLFSQMEFKTPHQIRGTSD</sequence>
<feature type="non-terminal residue" evidence="2">
    <location>
        <position position="70"/>
    </location>
</feature>
<keyword evidence="3" id="KW-1185">Reference proteome</keyword>
<dbReference type="AlphaFoldDB" id="L7FB84"/>
<proteinExistence type="predicted"/>
<feature type="region of interest" description="Disordered" evidence="1">
    <location>
        <begin position="1"/>
        <end position="23"/>
    </location>
</feature>
<name>L7FB84_STRT8</name>
<gene>
    <name evidence="2" type="ORF">STRTUCAR8_04968</name>
</gene>
<reference evidence="2 3" key="1">
    <citation type="journal article" date="2011" name="Plasmid">
        <title>Streptomyces turgidiscabies Car8 contains a modular pathogenicity island that shares virulence genes with other actinobacterial plant pathogens.</title>
        <authorList>
            <person name="Huguet-Tapia J.C."/>
            <person name="Badger J.H."/>
            <person name="Loria R."/>
            <person name="Pettis G.S."/>
        </authorList>
    </citation>
    <scope>NUCLEOTIDE SEQUENCE [LARGE SCALE GENOMIC DNA]</scope>
    <source>
        <strain evidence="2 3">Car8</strain>
    </source>
</reference>
<dbReference type="Proteomes" id="UP000010931">
    <property type="component" value="Unassembled WGS sequence"/>
</dbReference>
<evidence type="ECO:0000313" key="2">
    <source>
        <dbReference type="EMBL" id="ELP68311.1"/>
    </source>
</evidence>
<comment type="caution">
    <text evidence="2">The sequence shown here is derived from an EMBL/GenBank/DDBJ whole genome shotgun (WGS) entry which is preliminary data.</text>
</comment>
<evidence type="ECO:0000313" key="3">
    <source>
        <dbReference type="Proteomes" id="UP000010931"/>
    </source>
</evidence>